<dbReference type="InterPro" id="IPR006342">
    <property type="entry name" value="FkbM_mtfrase"/>
</dbReference>
<dbReference type="AlphaFoldDB" id="A0A8H7S0M1"/>
<evidence type="ECO:0000313" key="2">
    <source>
        <dbReference type="EMBL" id="KAG2220405.1"/>
    </source>
</evidence>
<dbReference type="OrthoDB" id="411251at2759"/>
<accession>A0A8H7S0M1</accession>
<dbReference type="EMBL" id="JAEPRB010000141">
    <property type="protein sequence ID" value="KAG2220405.1"/>
    <property type="molecule type" value="Genomic_DNA"/>
</dbReference>
<dbReference type="Pfam" id="PF05050">
    <property type="entry name" value="Methyltransf_21"/>
    <property type="match status" value="1"/>
</dbReference>
<reference evidence="2 3" key="1">
    <citation type="submission" date="2020-12" db="EMBL/GenBank/DDBJ databases">
        <title>Metabolic potential, ecology and presence of endohyphal bacteria is reflected in genomic diversity of Mucoromycotina.</title>
        <authorList>
            <person name="Muszewska A."/>
            <person name="Okrasinska A."/>
            <person name="Steczkiewicz K."/>
            <person name="Drgas O."/>
            <person name="Orlowska M."/>
            <person name="Perlinska-Lenart U."/>
            <person name="Aleksandrzak-Piekarczyk T."/>
            <person name="Szatraj K."/>
            <person name="Zielenkiewicz U."/>
            <person name="Pilsyk S."/>
            <person name="Malc E."/>
            <person name="Mieczkowski P."/>
            <person name="Kruszewska J.S."/>
            <person name="Biernat P."/>
            <person name="Pawlowska J."/>
        </authorList>
    </citation>
    <scope>NUCLEOTIDE SEQUENCE [LARGE SCALE GENOMIC DNA]</scope>
    <source>
        <strain evidence="2 3">CBS 142.35</strain>
    </source>
</reference>
<gene>
    <name evidence="2" type="ORF">INT45_000630</name>
</gene>
<keyword evidence="3" id="KW-1185">Reference proteome</keyword>
<evidence type="ECO:0000259" key="1">
    <source>
        <dbReference type="Pfam" id="PF05050"/>
    </source>
</evidence>
<name>A0A8H7S0M1_9FUNG</name>
<dbReference type="Proteomes" id="UP000646827">
    <property type="component" value="Unassembled WGS sequence"/>
</dbReference>
<sequence>MGQYEKGDGDIGQLDFASKNTIANTQAVRLDDMPSFDSLFYDDNNYKTLEVCNAGAHQTTIEGALTLRHFLKIDVEGFELCALGSASKLFELGLIKNLIMEFGPPNPRRWERTVDTSDITNGQKRAVTTVHMLVI</sequence>
<comment type="caution">
    <text evidence="2">The sequence shown here is derived from an EMBL/GenBank/DDBJ whole genome shotgun (WGS) entry which is preliminary data.</text>
</comment>
<feature type="domain" description="Methyltransferase FkbM" evidence="1">
    <location>
        <begin position="64"/>
        <end position="111"/>
    </location>
</feature>
<evidence type="ECO:0000313" key="3">
    <source>
        <dbReference type="Proteomes" id="UP000646827"/>
    </source>
</evidence>
<proteinExistence type="predicted"/>
<organism evidence="2 3">
    <name type="scientific">Circinella minor</name>
    <dbReference type="NCBI Taxonomy" id="1195481"/>
    <lineage>
        <taxon>Eukaryota</taxon>
        <taxon>Fungi</taxon>
        <taxon>Fungi incertae sedis</taxon>
        <taxon>Mucoromycota</taxon>
        <taxon>Mucoromycotina</taxon>
        <taxon>Mucoromycetes</taxon>
        <taxon>Mucorales</taxon>
        <taxon>Lichtheimiaceae</taxon>
        <taxon>Circinella</taxon>
    </lineage>
</organism>
<protein>
    <recommendedName>
        <fullName evidence="1">Methyltransferase FkbM domain-containing protein</fullName>
    </recommendedName>
</protein>